<dbReference type="AlphaFoldDB" id="A0A1G6UIN0"/>
<feature type="chain" id="PRO_5010328636" description="3-keto-alpha-glucoside-1,2-lyase/3-keto-2-hydroxy-glucal hydratase domain-containing protein" evidence="1">
    <location>
        <begin position="20"/>
        <end position="365"/>
    </location>
</feature>
<dbReference type="OrthoDB" id="118532at2"/>
<accession>A0A1G6UIN0</accession>
<dbReference type="InterPro" id="IPR010496">
    <property type="entry name" value="AL/BT2_dom"/>
</dbReference>
<organism evidence="3 4">
    <name type="scientific">Kordiimonas lacus</name>
    <dbReference type="NCBI Taxonomy" id="637679"/>
    <lineage>
        <taxon>Bacteria</taxon>
        <taxon>Pseudomonadati</taxon>
        <taxon>Pseudomonadota</taxon>
        <taxon>Alphaproteobacteria</taxon>
        <taxon>Kordiimonadales</taxon>
        <taxon>Kordiimonadaceae</taxon>
        <taxon>Kordiimonas</taxon>
    </lineage>
</organism>
<evidence type="ECO:0000259" key="2">
    <source>
        <dbReference type="Pfam" id="PF06439"/>
    </source>
</evidence>
<dbReference type="EMBL" id="FNAK01000001">
    <property type="protein sequence ID" value="SDD41121.1"/>
    <property type="molecule type" value="Genomic_DNA"/>
</dbReference>
<sequence length="365" mass="39838">MKFLKTLMAVCALTSATMAEDYTANGQTWTLSDQGASIVTHMGRQAVKVNRGTLTLQEITFGDGIIEFDIAMPGTRGFAGVNFRTRDDGMSENFYLRGHLSGMPDANQYQPIFNGNSAWQIFHGARYSAPTRYATDRWTKVRLVVKGNKMDVYIDSDEPVLHVDNLVQGSAPGGVNLNGFAADFYYSNMRVTKDDSVTLAGTPAPVPELPAGLIKSFHVGTTPVAADKVEAQPWLDKALLEGQTWQTLAVGETGAANLGRISARTRDVNTLLAKLTITAEEAKTIRLKYGFSDRVTVFLNGHALAHGNDTYQTRDYRYLGTIGLFDSVFLPLEEGDNDVVFAVTEAFGGWALMAAIEDQTGIEVR</sequence>
<dbReference type="Proteomes" id="UP000183685">
    <property type="component" value="Unassembled WGS sequence"/>
</dbReference>
<dbReference type="Gene3D" id="2.60.120.560">
    <property type="entry name" value="Exo-inulinase, domain 1"/>
    <property type="match status" value="1"/>
</dbReference>
<reference evidence="3 4" key="1">
    <citation type="submission" date="2016-10" db="EMBL/GenBank/DDBJ databases">
        <authorList>
            <person name="de Groot N.N."/>
        </authorList>
    </citation>
    <scope>NUCLEOTIDE SEQUENCE [LARGE SCALE GENOMIC DNA]</scope>
    <source>
        <strain evidence="3 4">CGMCC 1.9109</strain>
    </source>
</reference>
<protein>
    <recommendedName>
        <fullName evidence="2">3-keto-alpha-glucoside-1,2-lyase/3-keto-2-hydroxy-glucal hydratase domain-containing protein</fullName>
    </recommendedName>
</protein>
<dbReference type="STRING" id="637679.GCA_001550055_00288"/>
<dbReference type="Pfam" id="PF06439">
    <property type="entry name" value="3keto-disac_hyd"/>
    <property type="match status" value="1"/>
</dbReference>
<evidence type="ECO:0000313" key="3">
    <source>
        <dbReference type="EMBL" id="SDD41121.1"/>
    </source>
</evidence>
<gene>
    <name evidence="3" type="ORF">SAMN04488071_0602</name>
</gene>
<dbReference type="RefSeq" id="WP_068308048.1">
    <property type="nucleotide sequence ID" value="NZ_FNAK01000001.1"/>
</dbReference>
<evidence type="ECO:0000256" key="1">
    <source>
        <dbReference type="SAM" id="SignalP"/>
    </source>
</evidence>
<keyword evidence="4" id="KW-1185">Reference proteome</keyword>
<feature type="domain" description="3-keto-alpha-glucoside-1,2-lyase/3-keto-2-hydroxy-glucal hydratase" evidence="2">
    <location>
        <begin position="38"/>
        <end position="191"/>
    </location>
</feature>
<feature type="signal peptide" evidence="1">
    <location>
        <begin position="1"/>
        <end position="19"/>
    </location>
</feature>
<evidence type="ECO:0000313" key="4">
    <source>
        <dbReference type="Proteomes" id="UP000183685"/>
    </source>
</evidence>
<proteinExistence type="predicted"/>
<name>A0A1G6UIN0_9PROT</name>
<keyword evidence="1" id="KW-0732">Signal</keyword>
<dbReference type="GO" id="GO:0016787">
    <property type="term" value="F:hydrolase activity"/>
    <property type="evidence" value="ECO:0007669"/>
    <property type="project" value="InterPro"/>
</dbReference>